<dbReference type="PANTHER" id="PTHR33154">
    <property type="entry name" value="TRANSCRIPTIONAL REGULATOR, ARSR FAMILY"/>
    <property type="match status" value="1"/>
</dbReference>
<dbReference type="InterPro" id="IPR001845">
    <property type="entry name" value="HTH_ArsR_DNA-bd_dom"/>
</dbReference>
<dbReference type="AlphaFoldDB" id="A0A1G2JP26"/>
<name>A0A1G2JP26_9BACT</name>
<dbReference type="InterPro" id="IPR036388">
    <property type="entry name" value="WH-like_DNA-bd_sf"/>
</dbReference>
<dbReference type="GO" id="GO:0003700">
    <property type="term" value="F:DNA-binding transcription factor activity"/>
    <property type="evidence" value="ECO:0007669"/>
    <property type="project" value="InterPro"/>
</dbReference>
<gene>
    <name evidence="5" type="ORF">A2561_01765</name>
</gene>
<dbReference type="GO" id="GO:0003677">
    <property type="term" value="F:DNA binding"/>
    <property type="evidence" value="ECO:0007669"/>
    <property type="project" value="UniProtKB-KW"/>
</dbReference>
<dbReference type="Pfam" id="PF01022">
    <property type="entry name" value="HTH_5"/>
    <property type="match status" value="1"/>
</dbReference>
<dbReference type="CDD" id="cd00090">
    <property type="entry name" value="HTH_ARSR"/>
    <property type="match status" value="1"/>
</dbReference>
<dbReference type="EMBL" id="MHPU01000015">
    <property type="protein sequence ID" value="OGZ88869.1"/>
    <property type="molecule type" value="Genomic_DNA"/>
</dbReference>
<evidence type="ECO:0000313" key="5">
    <source>
        <dbReference type="EMBL" id="OGZ88869.1"/>
    </source>
</evidence>
<dbReference type="Gene3D" id="1.10.10.10">
    <property type="entry name" value="Winged helix-like DNA-binding domain superfamily/Winged helix DNA-binding domain"/>
    <property type="match status" value="1"/>
</dbReference>
<proteinExistence type="predicted"/>
<dbReference type="PROSITE" id="PS50987">
    <property type="entry name" value="HTH_ARSR_2"/>
    <property type="match status" value="1"/>
</dbReference>
<dbReference type="InterPro" id="IPR011991">
    <property type="entry name" value="ArsR-like_HTH"/>
</dbReference>
<keyword evidence="2" id="KW-0238">DNA-binding</keyword>
<evidence type="ECO:0000256" key="3">
    <source>
        <dbReference type="ARBA" id="ARBA00023163"/>
    </source>
</evidence>
<evidence type="ECO:0000256" key="2">
    <source>
        <dbReference type="ARBA" id="ARBA00023125"/>
    </source>
</evidence>
<dbReference type="PANTHER" id="PTHR33154:SF33">
    <property type="entry name" value="TRANSCRIPTIONAL REPRESSOR SDPR"/>
    <property type="match status" value="1"/>
</dbReference>
<dbReference type="SUPFAM" id="SSF46785">
    <property type="entry name" value="Winged helix' DNA-binding domain"/>
    <property type="match status" value="1"/>
</dbReference>
<feature type="domain" description="HTH arsR-type" evidence="4">
    <location>
        <begin position="1"/>
        <end position="87"/>
    </location>
</feature>
<evidence type="ECO:0000313" key="6">
    <source>
        <dbReference type="Proteomes" id="UP000178935"/>
    </source>
</evidence>
<dbReference type="InterPro" id="IPR051081">
    <property type="entry name" value="HTH_MetalResp_TranReg"/>
</dbReference>
<dbReference type="Proteomes" id="UP000178935">
    <property type="component" value="Unassembled WGS sequence"/>
</dbReference>
<evidence type="ECO:0000259" key="4">
    <source>
        <dbReference type="PROSITE" id="PS50987"/>
    </source>
</evidence>
<keyword evidence="3" id="KW-0804">Transcription</keyword>
<dbReference type="InterPro" id="IPR036390">
    <property type="entry name" value="WH_DNA-bd_sf"/>
</dbReference>
<organism evidence="5 6">
    <name type="scientific">Candidatus Staskawiczbacteria bacterium RIFOXYD1_FULL_32_13</name>
    <dbReference type="NCBI Taxonomy" id="1802234"/>
    <lineage>
        <taxon>Bacteria</taxon>
        <taxon>Candidatus Staskawicziibacteriota</taxon>
    </lineage>
</organism>
<sequence>MNKKWVIIFKALANINRLKIIEMLLSGESLTVTQISNRLDISIKSTSKHLIILQNLNLLEGEGKNGRVFYKFSKSAPSDFKNIIKLL</sequence>
<evidence type="ECO:0000256" key="1">
    <source>
        <dbReference type="ARBA" id="ARBA00023015"/>
    </source>
</evidence>
<accession>A0A1G2JP26</accession>
<comment type="caution">
    <text evidence="5">The sequence shown here is derived from an EMBL/GenBank/DDBJ whole genome shotgun (WGS) entry which is preliminary data.</text>
</comment>
<keyword evidence="1" id="KW-0805">Transcription regulation</keyword>
<protein>
    <recommendedName>
        <fullName evidence="4">HTH arsR-type domain-containing protein</fullName>
    </recommendedName>
</protein>
<dbReference type="SMART" id="SM00418">
    <property type="entry name" value="HTH_ARSR"/>
    <property type="match status" value="1"/>
</dbReference>
<reference evidence="5 6" key="1">
    <citation type="journal article" date="2016" name="Nat. Commun.">
        <title>Thousands of microbial genomes shed light on interconnected biogeochemical processes in an aquifer system.</title>
        <authorList>
            <person name="Anantharaman K."/>
            <person name="Brown C.T."/>
            <person name="Hug L.A."/>
            <person name="Sharon I."/>
            <person name="Castelle C.J."/>
            <person name="Probst A.J."/>
            <person name="Thomas B.C."/>
            <person name="Singh A."/>
            <person name="Wilkins M.J."/>
            <person name="Karaoz U."/>
            <person name="Brodie E.L."/>
            <person name="Williams K.H."/>
            <person name="Hubbard S.S."/>
            <person name="Banfield J.F."/>
        </authorList>
    </citation>
    <scope>NUCLEOTIDE SEQUENCE [LARGE SCALE GENOMIC DNA]</scope>
</reference>